<evidence type="ECO:0000313" key="4">
    <source>
        <dbReference type="Proteomes" id="UP000244855"/>
    </source>
</evidence>
<name>A0A2V1E4A8_9PLEO</name>
<organism evidence="3 4">
    <name type="scientific">Periconia macrospinosa</name>
    <dbReference type="NCBI Taxonomy" id="97972"/>
    <lineage>
        <taxon>Eukaryota</taxon>
        <taxon>Fungi</taxon>
        <taxon>Dikarya</taxon>
        <taxon>Ascomycota</taxon>
        <taxon>Pezizomycotina</taxon>
        <taxon>Dothideomycetes</taxon>
        <taxon>Pleosporomycetidae</taxon>
        <taxon>Pleosporales</taxon>
        <taxon>Massarineae</taxon>
        <taxon>Periconiaceae</taxon>
        <taxon>Periconia</taxon>
    </lineage>
</organism>
<dbReference type="CDD" id="cd18186">
    <property type="entry name" value="BTB_POZ_ZBTB_KLHL-like"/>
    <property type="match status" value="1"/>
</dbReference>
<dbReference type="InterPro" id="IPR000210">
    <property type="entry name" value="BTB/POZ_dom"/>
</dbReference>
<dbReference type="InterPro" id="IPR011333">
    <property type="entry name" value="SKP1/BTB/POZ_sf"/>
</dbReference>
<dbReference type="SUPFAM" id="SSF54695">
    <property type="entry name" value="POZ domain"/>
    <property type="match status" value="1"/>
</dbReference>
<feature type="domain" description="BTB" evidence="2">
    <location>
        <begin position="30"/>
        <end position="90"/>
    </location>
</feature>
<dbReference type="OrthoDB" id="6359816at2759"/>
<dbReference type="STRING" id="97972.A0A2V1E4A8"/>
<accession>A0A2V1E4A8</accession>
<reference evidence="3 4" key="1">
    <citation type="journal article" date="2018" name="Sci. Rep.">
        <title>Comparative genomics provides insights into the lifestyle and reveals functional heterogeneity of dark septate endophytic fungi.</title>
        <authorList>
            <person name="Knapp D.G."/>
            <person name="Nemeth J.B."/>
            <person name="Barry K."/>
            <person name="Hainaut M."/>
            <person name="Henrissat B."/>
            <person name="Johnson J."/>
            <person name="Kuo A."/>
            <person name="Lim J.H.P."/>
            <person name="Lipzen A."/>
            <person name="Nolan M."/>
            <person name="Ohm R.A."/>
            <person name="Tamas L."/>
            <person name="Grigoriev I.V."/>
            <person name="Spatafora J.W."/>
            <person name="Nagy L.G."/>
            <person name="Kovacs G.M."/>
        </authorList>
    </citation>
    <scope>NUCLEOTIDE SEQUENCE [LARGE SCALE GENOMIC DNA]</scope>
    <source>
        <strain evidence="3 4">DSE2036</strain>
    </source>
</reference>
<feature type="compositionally biased region" description="Basic residues" evidence="1">
    <location>
        <begin position="288"/>
        <end position="300"/>
    </location>
</feature>
<proteinExistence type="predicted"/>
<dbReference type="EMBL" id="KZ805314">
    <property type="protein sequence ID" value="PVI05403.1"/>
    <property type="molecule type" value="Genomic_DNA"/>
</dbReference>
<feature type="region of interest" description="Disordered" evidence="1">
    <location>
        <begin position="275"/>
        <end position="300"/>
    </location>
</feature>
<sequence>MSPPEEKMITPDEKQLLVAVNGLFNSSTYSDLTITCGKDKYRVHKAIVCPQVPFFAGAMRFAAANKTNDSNVDLSEDDPAAVKALLEYLYKADYKPYVSRLPVKPHTCFDNDTDTDTDADGDGWRIPSWGYAEPHQPCVHHDCNPETCNFKCKDFVCFACSPPGEIPTAAPVDLAFHLHVYQLADMYHATGLKDLAKDKFAISCRQFWDTEEFMLAAESAVEVDKPLRDIVIATVGFHLELLDKEGFESLFQSNGELSMDVLKIRAETLRWKRPAKSEENKQKEVRVSKRGRVLKPRKSY</sequence>
<evidence type="ECO:0000256" key="1">
    <source>
        <dbReference type="SAM" id="MobiDB-lite"/>
    </source>
</evidence>
<dbReference type="PANTHER" id="PTHR47843">
    <property type="entry name" value="BTB DOMAIN-CONTAINING PROTEIN-RELATED"/>
    <property type="match status" value="1"/>
</dbReference>
<dbReference type="Pfam" id="PF00651">
    <property type="entry name" value="BTB"/>
    <property type="match status" value="1"/>
</dbReference>
<dbReference type="Gene3D" id="3.30.710.10">
    <property type="entry name" value="Potassium Channel Kv1.1, Chain A"/>
    <property type="match status" value="1"/>
</dbReference>
<gene>
    <name evidence="3" type="ORF">DM02DRAFT_686323</name>
</gene>
<dbReference type="AlphaFoldDB" id="A0A2V1E4A8"/>
<feature type="compositionally biased region" description="Basic and acidic residues" evidence="1">
    <location>
        <begin position="275"/>
        <end position="287"/>
    </location>
</feature>
<evidence type="ECO:0000259" key="2">
    <source>
        <dbReference type="PROSITE" id="PS50097"/>
    </source>
</evidence>
<dbReference type="Proteomes" id="UP000244855">
    <property type="component" value="Unassembled WGS sequence"/>
</dbReference>
<dbReference type="PROSITE" id="PS50097">
    <property type="entry name" value="BTB"/>
    <property type="match status" value="1"/>
</dbReference>
<keyword evidence="4" id="KW-1185">Reference proteome</keyword>
<protein>
    <recommendedName>
        <fullName evidence="2">BTB domain-containing protein</fullName>
    </recommendedName>
</protein>
<evidence type="ECO:0000313" key="3">
    <source>
        <dbReference type="EMBL" id="PVI05403.1"/>
    </source>
</evidence>
<dbReference type="PANTHER" id="PTHR47843:SF5">
    <property type="entry name" value="BTB_POZ DOMAIN PROTEIN"/>
    <property type="match status" value="1"/>
</dbReference>